<keyword evidence="4" id="KW-1185">Reference proteome</keyword>
<evidence type="ECO:0000256" key="1">
    <source>
        <dbReference type="ARBA" id="ARBA00023125"/>
    </source>
</evidence>
<dbReference type="PANTHER" id="PTHR30204">
    <property type="entry name" value="REDOX-CYCLING DRUG-SENSING TRANSCRIPTIONAL ACTIVATOR SOXR"/>
    <property type="match status" value="1"/>
</dbReference>
<dbReference type="Pfam" id="PF13411">
    <property type="entry name" value="MerR_1"/>
    <property type="match status" value="1"/>
</dbReference>
<dbReference type="GO" id="GO:0003700">
    <property type="term" value="F:DNA-binding transcription factor activity"/>
    <property type="evidence" value="ECO:0007669"/>
    <property type="project" value="InterPro"/>
</dbReference>
<dbReference type="InterPro" id="IPR009061">
    <property type="entry name" value="DNA-bd_dom_put_sf"/>
</dbReference>
<accession>F6DRE0</accession>
<protein>
    <submittedName>
        <fullName evidence="3">Regulatory protein MerR</fullName>
    </submittedName>
</protein>
<dbReference type="SMART" id="SM00422">
    <property type="entry name" value="HTH_MERR"/>
    <property type="match status" value="1"/>
</dbReference>
<name>F6DRE0_DESRL</name>
<dbReference type="OrthoDB" id="9811174at2"/>
<gene>
    <name evidence="3" type="ordered locus">Desru_2754</name>
</gene>
<evidence type="ECO:0000259" key="2">
    <source>
        <dbReference type="PROSITE" id="PS50937"/>
    </source>
</evidence>
<dbReference type="PANTHER" id="PTHR30204:SF82">
    <property type="entry name" value="TRANSCRIPTIONAL REGULATOR, MERR FAMILY"/>
    <property type="match status" value="1"/>
</dbReference>
<dbReference type="GO" id="GO:0003677">
    <property type="term" value="F:DNA binding"/>
    <property type="evidence" value="ECO:0007669"/>
    <property type="project" value="UniProtKB-KW"/>
</dbReference>
<keyword evidence="1" id="KW-0238">DNA-binding</keyword>
<dbReference type="HOGENOM" id="CLU_060077_8_0_9"/>
<dbReference type="InterPro" id="IPR047057">
    <property type="entry name" value="MerR_fam"/>
</dbReference>
<sequence length="129" mass="15075">MSYSIKEVSEKFNITPYTLRYYEKEGLLPSIQRAQNGVRDYTDVDLEWLQLVCCMRATGMSIAYIKNYVDLCRLGEDTVPQRRQIILKQKEIIETHIQEYTDLLKLVNKKLAHYDIIGDCSPKVLSPQK</sequence>
<reference evidence="4" key="1">
    <citation type="submission" date="2011-05" db="EMBL/GenBank/DDBJ databases">
        <title>Complete sequence of Desulfotomaculum ruminis DSM 2154.</title>
        <authorList>
            <person name="Lucas S."/>
            <person name="Copeland A."/>
            <person name="Lapidus A."/>
            <person name="Cheng J.-F."/>
            <person name="Goodwin L."/>
            <person name="Pitluck S."/>
            <person name="Lu M."/>
            <person name="Detter J.C."/>
            <person name="Han C."/>
            <person name="Tapia R."/>
            <person name="Land M."/>
            <person name="Hauser L."/>
            <person name="Kyrpides N."/>
            <person name="Ivanova N."/>
            <person name="Mikhailova N."/>
            <person name="Pagani I."/>
            <person name="Stams A.J.M."/>
            <person name="Plugge C.M."/>
            <person name="Muyzer G."/>
            <person name="Kuever J."/>
            <person name="Parshina S.N."/>
            <person name="Ivanova A.E."/>
            <person name="Nazina T.N."/>
            <person name="Brambilla E."/>
            <person name="Spring S."/>
            <person name="Klenk H.-P."/>
            <person name="Woyke T."/>
        </authorList>
    </citation>
    <scope>NUCLEOTIDE SEQUENCE [LARGE SCALE GENOMIC DNA]</scope>
    <source>
        <strain evidence="4">ATCC 23193 / DSM 2154 / NCIB 8452 / DL</strain>
    </source>
</reference>
<dbReference type="SUPFAM" id="SSF46955">
    <property type="entry name" value="Putative DNA-binding domain"/>
    <property type="match status" value="1"/>
</dbReference>
<evidence type="ECO:0000313" key="3">
    <source>
        <dbReference type="EMBL" id="AEG60975.1"/>
    </source>
</evidence>
<dbReference type="STRING" id="696281.Desru_2754"/>
<dbReference type="AlphaFoldDB" id="F6DRE0"/>
<dbReference type="Proteomes" id="UP000009234">
    <property type="component" value="Chromosome"/>
</dbReference>
<evidence type="ECO:0000313" key="4">
    <source>
        <dbReference type="Proteomes" id="UP000009234"/>
    </source>
</evidence>
<dbReference type="CDD" id="cd01109">
    <property type="entry name" value="HTH_YyaN"/>
    <property type="match status" value="1"/>
</dbReference>
<dbReference type="EMBL" id="CP002780">
    <property type="protein sequence ID" value="AEG60975.1"/>
    <property type="molecule type" value="Genomic_DNA"/>
</dbReference>
<dbReference type="eggNOG" id="COG0789">
    <property type="taxonomic scope" value="Bacteria"/>
</dbReference>
<dbReference type="InterPro" id="IPR000551">
    <property type="entry name" value="MerR-type_HTH_dom"/>
</dbReference>
<proteinExistence type="predicted"/>
<reference evidence="3 4" key="2">
    <citation type="journal article" date="2012" name="Stand. Genomic Sci.">
        <title>Complete genome sequence of the sulfate-reducing firmicute Desulfotomaculum ruminis type strain (DL(T)).</title>
        <authorList>
            <person name="Spring S."/>
            <person name="Visser M."/>
            <person name="Lu M."/>
            <person name="Copeland A."/>
            <person name="Lapidus A."/>
            <person name="Lucas S."/>
            <person name="Cheng J.F."/>
            <person name="Han C."/>
            <person name="Tapia R."/>
            <person name="Goodwin L.A."/>
            <person name="Pitluck S."/>
            <person name="Ivanova N."/>
            <person name="Land M."/>
            <person name="Hauser L."/>
            <person name="Larimer F."/>
            <person name="Rohde M."/>
            <person name="Goker M."/>
            <person name="Detter J.C."/>
            <person name="Kyrpides N.C."/>
            <person name="Woyke T."/>
            <person name="Schaap P.J."/>
            <person name="Plugge C.M."/>
            <person name="Muyzer G."/>
            <person name="Kuever J."/>
            <person name="Pereira I.A."/>
            <person name="Parshina S.N."/>
            <person name="Bernier-Latmani R."/>
            <person name="Stams A.J."/>
            <person name="Klenk H.P."/>
        </authorList>
    </citation>
    <scope>NUCLEOTIDE SEQUENCE [LARGE SCALE GENOMIC DNA]</scope>
    <source>
        <strain evidence="4">ATCC 23193 / DSM 2154 / NCIB 8452 / DL</strain>
    </source>
</reference>
<dbReference type="PROSITE" id="PS50937">
    <property type="entry name" value="HTH_MERR_2"/>
    <property type="match status" value="1"/>
</dbReference>
<dbReference type="KEGG" id="dru:Desru_2754"/>
<dbReference type="RefSeq" id="WP_013842729.1">
    <property type="nucleotide sequence ID" value="NC_015589.1"/>
</dbReference>
<dbReference type="Gene3D" id="1.10.1660.10">
    <property type="match status" value="1"/>
</dbReference>
<feature type="domain" description="HTH merR-type" evidence="2">
    <location>
        <begin position="1"/>
        <end position="71"/>
    </location>
</feature>
<organism evidence="3 4">
    <name type="scientific">Desulforamulus ruminis (strain ATCC 23193 / DSM 2154 / NCIMB 8452 / DL)</name>
    <name type="common">Desulfotomaculum ruminis</name>
    <dbReference type="NCBI Taxonomy" id="696281"/>
    <lineage>
        <taxon>Bacteria</taxon>
        <taxon>Bacillati</taxon>
        <taxon>Bacillota</taxon>
        <taxon>Clostridia</taxon>
        <taxon>Eubacteriales</taxon>
        <taxon>Peptococcaceae</taxon>
        <taxon>Desulforamulus</taxon>
    </lineage>
</organism>